<reference evidence="2 4" key="2">
    <citation type="journal article" date="2011" name="Nucleic Acids Res.">
        <title>Insights into the evolution of Archaea and eukaryotic protein modifier systems revealed by the genome of a novel archaeal group.</title>
        <authorList>
            <person name="Nunoura T."/>
            <person name="Takaki Y."/>
            <person name="Kakuta J."/>
            <person name="Nishi S."/>
            <person name="Sugahara J."/>
            <person name="Kazama H."/>
            <person name="Chee G."/>
            <person name="Hattori M."/>
            <person name="Kanai A."/>
            <person name="Atomi H."/>
            <person name="Takai K."/>
            <person name="Takami H."/>
        </authorList>
    </citation>
    <scope>NUCLEOTIDE SEQUENCE [LARGE SCALE GENOMIC DNA]</scope>
</reference>
<dbReference type="EMBL" id="AP011831">
    <property type="protein sequence ID" value="BAJ47247.1"/>
    <property type="molecule type" value="Genomic_DNA"/>
</dbReference>
<evidence type="ECO:0000313" key="4">
    <source>
        <dbReference type="Proteomes" id="UP000008120"/>
    </source>
</evidence>
<accession>E6N4M8</accession>
<dbReference type="PANTHER" id="PTHR43471:SF1">
    <property type="entry name" value="ABC TRANSPORTER PERMEASE PROTEIN NOSY-RELATED"/>
    <property type="match status" value="1"/>
</dbReference>
<dbReference type="STRING" id="311458.CSUB_C0226"/>
<keyword evidence="1" id="KW-1133">Transmembrane helix</keyword>
<evidence type="ECO:0000313" key="2">
    <source>
        <dbReference type="EMBL" id="BAJ47247.1"/>
    </source>
</evidence>
<evidence type="ECO:0000256" key="1">
    <source>
        <dbReference type="SAM" id="Phobius"/>
    </source>
</evidence>
<dbReference type="KEGG" id="csu:CSUB_C0226"/>
<protein>
    <submittedName>
        <fullName evidence="2">ABC-2 type transport system permease</fullName>
    </submittedName>
</protein>
<dbReference type="Proteomes" id="UP000008120">
    <property type="component" value="Chromosome"/>
</dbReference>
<reference evidence="2 4" key="1">
    <citation type="journal article" date="2005" name="Environ. Microbiol.">
        <title>Genetic and functional properties of uncultivated thermophilic crenarchaeotes from a subsurface gold mine as revealed by analysis of genome fragments.</title>
        <authorList>
            <person name="Nunoura T."/>
            <person name="Hirayama H."/>
            <person name="Takami H."/>
            <person name="Oida H."/>
            <person name="Nishi S."/>
            <person name="Shimamura S."/>
            <person name="Suzuki Y."/>
            <person name="Inagaki F."/>
            <person name="Takai K."/>
            <person name="Nealson K.H."/>
            <person name="Horikoshi K."/>
        </authorList>
    </citation>
    <scope>NUCLEOTIDE SEQUENCE [LARGE SCALE GENOMIC DNA]</scope>
</reference>
<dbReference type="GO" id="GO:0140359">
    <property type="term" value="F:ABC-type transporter activity"/>
    <property type="evidence" value="ECO:0007669"/>
    <property type="project" value="InterPro"/>
</dbReference>
<feature type="transmembrane region" description="Helical" evidence="1">
    <location>
        <begin position="139"/>
        <end position="161"/>
    </location>
</feature>
<name>E6N4M8_CALS0</name>
<dbReference type="AlphaFoldDB" id="E6N4M8"/>
<gene>
    <name evidence="3" type="ORF">CSUB_C0226</name>
    <name evidence="2" type="ORF">HGMM_F15E11C21</name>
</gene>
<dbReference type="PANTHER" id="PTHR43471">
    <property type="entry name" value="ABC TRANSPORTER PERMEASE"/>
    <property type="match status" value="1"/>
</dbReference>
<feature type="transmembrane region" description="Helical" evidence="1">
    <location>
        <begin position="248"/>
        <end position="270"/>
    </location>
</feature>
<dbReference type="GO" id="GO:0005886">
    <property type="term" value="C:plasma membrane"/>
    <property type="evidence" value="ECO:0007669"/>
    <property type="project" value="UniProtKB-SubCell"/>
</dbReference>
<evidence type="ECO:0000313" key="3">
    <source>
        <dbReference type="EMBL" id="BAJ50087.1"/>
    </source>
</evidence>
<feature type="transmembrane region" description="Helical" evidence="1">
    <location>
        <begin position="21"/>
        <end position="42"/>
    </location>
</feature>
<sequence>MASATLALTVHTFLEGLRARWVIVYTLVFFMLAINVPMIVLISARYLPPDYLEAYLTGLMALSFPFLPLLSLPLAATSIVDEKESGLLEYMLSNPVSRLSYLMSKLAGLFLSTTLVVVGGYLIAAFLSYGIRINQMGAILPLLGSAMLLNTIMLLLGLLISIVSKRKITAMMIGIFFWFMFTVLSDIGSLSILVSIAGAAPIVLFLTALNPIEAARLLGIYGTRNVGFTELGSIGLILRQLIGEGAPLFILSVQLMWVGLLLILCINIFIRSEIL</sequence>
<dbReference type="Pfam" id="PF12679">
    <property type="entry name" value="ABC2_membrane_2"/>
    <property type="match status" value="1"/>
</dbReference>
<dbReference type="EMBL" id="BA000048">
    <property type="protein sequence ID" value="BAJ50087.1"/>
    <property type="molecule type" value="Genomic_DNA"/>
</dbReference>
<keyword evidence="1" id="KW-0812">Transmembrane</keyword>
<feature type="transmembrane region" description="Helical" evidence="1">
    <location>
        <begin position="54"/>
        <end position="80"/>
    </location>
</feature>
<proteinExistence type="predicted"/>
<organism evidence="2 4">
    <name type="scientific">Caldiarchaeum subterraneum</name>
    <dbReference type="NCBI Taxonomy" id="311458"/>
    <lineage>
        <taxon>Archaea</taxon>
        <taxon>Nitrososphaerota</taxon>
        <taxon>Candidatus Caldarchaeales</taxon>
        <taxon>Candidatus Caldarchaeaceae</taxon>
        <taxon>Candidatus Caldarchaeum</taxon>
    </lineage>
</organism>
<dbReference type="BioCyc" id="CCAL311458:G131R-229-MONOMER"/>
<keyword evidence="1" id="KW-0472">Membrane</keyword>
<feature type="transmembrane region" description="Helical" evidence="1">
    <location>
        <begin position="101"/>
        <end position="127"/>
    </location>
</feature>